<evidence type="ECO:0000313" key="2">
    <source>
        <dbReference type="Proteomes" id="UP001370100"/>
    </source>
</evidence>
<gene>
    <name evidence="1" type="ORF">WCD41_23135</name>
</gene>
<protein>
    <submittedName>
        <fullName evidence="1">Uncharacterized protein</fullName>
    </submittedName>
</protein>
<sequence length="144" mass="14987">MGLVAYLLAISGRTELPGGALVELLGEPGLSPAPARQLFARMFAADLLAHHTAVRAALAETDDPPPSAATLRRLAALTNQANLDLLRDPGLPPGLRPPDWPADALRVDLGALAARWLPPVRGYVDERVTAHGGDEAPGDGALPT</sequence>
<evidence type="ECO:0000313" key="1">
    <source>
        <dbReference type="EMBL" id="MEJ2889373.1"/>
    </source>
</evidence>
<organism evidence="1 2">
    <name type="scientific">Actinomycetospora aeridis</name>
    <dbReference type="NCBI Taxonomy" id="3129231"/>
    <lineage>
        <taxon>Bacteria</taxon>
        <taxon>Bacillati</taxon>
        <taxon>Actinomycetota</taxon>
        <taxon>Actinomycetes</taxon>
        <taxon>Pseudonocardiales</taxon>
        <taxon>Pseudonocardiaceae</taxon>
        <taxon>Actinomycetospora</taxon>
    </lineage>
</organism>
<comment type="caution">
    <text evidence="1">The sequence shown here is derived from an EMBL/GenBank/DDBJ whole genome shotgun (WGS) entry which is preliminary data.</text>
</comment>
<dbReference type="EMBL" id="JBBEGL010000006">
    <property type="protein sequence ID" value="MEJ2889373.1"/>
    <property type="molecule type" value="Genomic_DNA"/>
</dbReference>
<name>A0ABU8NCJ1_9PSEU</name>
<proteinExistence type="predicted"/>
<dbReference type="RefSeq" id="WP_337716859.1">
    <property type="nucleotide sequence ID" value="NZ_JBBEGL010000006.1"/>
</dbReference>
<dbReference type="Proteomes" id="UP001370100">
    <property type="component" value="Unassembled WGS sequence"/>
</dbReference>
<reference evidence="1 2" key="1">
    <citation type="submission" date="2024-03" db="EMBL/GenBank/DDBJ databases">
        <title>Actinomycetospora sp. OC33-EN06, a novel actinomycete isolated from wild orchid (Aerides multiflora).</title>
        <authorList>
            <person name="Suriyachadkun C."/>
        </authorList>
    </citation>
    <scope>NUCLEOTIDE SEQUENCE [LARGE SCALE GENOMIC DNA]</scope>
    <source>
        <strain evidence="1 2">OC33-EN06</strain>
    </source>
</reference>
<accession>A0ABU8NCJ1</accession>
<keyword evidence="2" id="KW-1185">Reference proteome</keyword>